<evidence type="ECO:0000256" key="12">
    <source>
        <dbReference type="PROSITE-ProRule" id="PRU00261"/>
    </source>
</evidence>
<organism evidence="15 16">
    <name type="scientific">Taxus chinensis</name>
    <name type="common">Chinese yew</name>
    <name type="synonym">Taxus wallichiana var. chinensis</name>
    <dbReference type="NCBI Taxonomy" id="29808"/>
    <lineage>
        <taxon>Eukaryota</taxon>
        <taxon>Viridiplantae</taxon>
        <taxon>Streptophyta</taxon>
        <taxon>Embryophyta</taxon>
        <taxon>Tracheophyta</taxon>
        <taxon>Spermatophyta</taxon>
        <taxon>Pinopsida</taxon>
        <taxon>Pinidae</taxon>
        <taxon>Conifers II</taxon>
        <taxon>Cupressales</taxon>
        <taxon>Taxaceae</taxon>
        <taxon>Taxus</taxon>
    </lineage>
</organism>
<dbReference type="GO" id="GO:0016998">
    <property type="term" value="P:cell wall macromolecule catabolic process"/>
    <property type="evidence" value="ECO:0007669"/>
    <property type="project" value="InterPro"/>
</dbReference>
<keyword evidence="8" id="KW-0326">Glycosidase</keyword>
<evidence type="ECO:0000259" key="14">
    <source>
        <dbReference type="PROSITE" id="PS50941"/>
    </source>
</evidence>
<feature type="disulfide bond" evidence="11 12">
    <location>
        <begin position="40"/>
        <end position="54"/>
    </location>
</feature>
<proteinExistence type="predicted"/>
<dbReference type="GO" id="GO:0008843">
    <property type="term" value="F:endochitinase activity"/>
    <property type="evidence" value="ECO:0007669"/>
    <property type="project" value="UniProtKB-EC"/>
</dbReference>
<evidence type="ECO:0000256" key="1">
    <source>
        <dbReference type="ARBA" id="ARBA00000822"/>
    </source>
</evidence>
<evidence type="ECO:0000256" key="2">
    <source>
        <dbReference type="ARBA" id="ARBA00012729"/>
    </source>
</evidence>
<evidence type="ECO:0000256" key="6">
    <source>
        <dbReference type="ARBA" id="ARBA00023157"/>
    </source>
</evidence>
<comment type="caution">
    <text evidence="12">Lacks conserved residue(s) required for the propagation of feature annotation.</text>
</comment>
<keyword evidence="9" id="KW-0624">Polysaccharide degradation</keyword>
<dbReference type="OMA" id="HETGQMC"/>
<evidence type="ECO:0000256" key="9">
    <source>
        <dbReference type="ARBA" id="ARBA00023326"/>
    </source>
</evidence>
<dbReference type="GO" id="GO:0008061">
    <property type="term" value="F:chitin binding"/>
    <property type="evidence" value="ECO:0007669"/>
    <property type="project" value="UniProtKB-UniRule"/>
</dbReference>
<comment type="caution">
    <text evidence="15">The sequence shown here is derived from an EMBL/GenBank/DDBJ whole genome shotgun (WGS) entry which is preliminary data.</text>
</comment>
<feature type="disulfide bond" evidence="11">
    <location>
        <begin position="92"/>
        <end position="141"/>
    </location>
</feature>
<dbReference type="PROSITE" id="PS00774">
    <property type="entry name" value="CHITINASE_19_2"/>
    <property type="match status" value="1"/>
</dbReference>
<name>A0AA38FZV3_TAXCH</name>
<dbReference type="SMART" id="SM00270">
    <property type="entry name" value="ChtBD1"/>
    <property type="match status" value="1"/>
</dbReference>
<evidence type="ECO:0000256" key="10">
    <source>
        <dbReference type="PIRSR" id="PIRSR001060-1"/>
    </source>
</evidence>
<feature type="chain" id="PRO_5041392314" description="chitinase" evidence="13">
    <location>
        <begin position="31"/>
        <end position="275"/>
    </location>
</feature>
<dbReference type="Gene3D" id="3.30.60.10">
    <property type="entry name" value="Endochitinase-like"/>
    <property type="match status" value="1"/>
</dbReference>
<keyword evidence="5" id="KW-0146">Chitin degradation</keyword>
<evidence type="ECO:0000256" key="11">
    <source>
        <dbReference type="PIRSR" id="PIRSR001060-2"/>
    </source>
</evidence>
<dbReference type="InterPro" id="IPR036861">
    <property type="entry name" value="Endochitinase-like_sf"/>
</dbReference>
<dbReference type="SUPFAM" id="SSF57016">
    <property type="entry name" value="Plant lectins/antimicrobial peptides"/>
    <property type="match status" value="1"/>
</dbReference>
<dbReference type="PIRSF" id="PIRSF001060">
    <property type="entry name" value="Endochitinase"/>
    <property type="match status" value="1"/>
</dbReference>
<dbReference type="Gene3D" id="3.30.20.10">
    <property type="entry name" value="Endochitinase, domain 2"/>
    <property type="match status" value="1"/>
</dbReference>
<evidence type="ECO:0000256" key="3">
    <source>
        <dbReference type="ARBA" id="ARBA00022669"/>
    </source>
</evidence>
<dbReference type="Gene3D" id="1.10.530.10">
    <property type="match status" value="1"/>
</dbReference>
<dbReference type="PROSITE" id="PS50941">
    <property type="entry name" value="CHIT_BIND_I_2"/>
    <property type="match status" value="1"/>
</dbReference>
<dbReference type="InterPro" id="IPR000726">
    <property type="entry name" value="Glyco_hydro_19_cat"/>
</dbReference>
<evidence type="ECO:0000313" key="16">
    <source>
        <dbReference type="Proteomes" id="UP000824469"/>
    </source>
</evidence>
<dbReference type="InterPro" id="IPR016283">
    <property type="entry name" value="Glyco_hydro_19"/>
</dbReference>
<evidence type="ECO:0000313" key="15">
    <source>
        <dbReference type="EMBL" id="KAH9313512.1"/>
    </source>
</evidence>
<dbReference type="AlphaFoldDB" id="A0AA38FZV3"/>
<evidence type="ECO:0000256" key="5">
    <source>
        <dbReference type="ARBA" id="ARBA00023024"/>
    </source>
</evidence>
<keyword evidence="7" id="KW-0119">Carbohydrate metabolism</keyword>
<keyword evidence="4" id="KW-0378">Hydrolase</keyword>
<evidence type="ECO:0000256" key="4">
    <source>
        <dbReference type="ARBA" id="ARBA00022801"/>
    </source>
</evidence>
<dbReference type="CDD" id="cd00035">
    <property type="entry name" value="ChtBD1"/>
    <property type="match status" value="1"/>
</dbReference>
<keyword evidence="3 12" id="KW-0147">Chitin-binding</keyword>
<dbReference type="Pfam" id="PF00182">
    <property type="entry name" value="Glyco_hydro_19"/>
    <property type="match status" value="1"/>
</dbReference>
<accession>A0AA38FZV3</accession>
<dbReference type="GO" id="GO:0000272">
    <property type="term" value="P:polysaccharide catabolic process"/>
    <property type="evidence" value="ECO:0007669"/>
    <property type="project" value="UniProtKB-KW"/>
</dbReference>
<reference evidence="15 16" key="1">
    <citation type="journal article" date="2021" name="Nat. Plants">
        <title>The Taxus genome provides insights into paclitaxel biosynthesis.</title>
        <authorList>
            <person name="Xiong X."/>
            <person name="Gou J."/>
            <person name="Liao Q."/>
            <person name="Li Y."/>
            <person name="Zhou Q."/>
            <person name="Bi G."/>
            <person name="Li C."/>
            <person name="Du R."/>
            <person name="Wang X."/>
            <person name="Sun T."/>
            <person name="Guo L."/>
            <person name="Liang H."/>
            <person name="Lu P."/>
            <person name="Wu Y."/>
            <person name="Zhang Z."/>
            <person name="Ro D.K."/>
            <person name="Shang Y."/>
            <person name="Huang S."/>
            <person name="Yan J."/>
        </authorList>
    </citation>
    <scope>NUCLEOTIDE SEQUENCE [LARGE SCALE GENOMIC DNA]</scope>
    <source>
        <strain evidence="15">Ta-2019</strain>
    </source>
</reference>
<feature type="disulfide bond" evidence="11 12">
    <location>
        <begin position="35"/>
        <end position="47"/>
    </location>
</feature>
<dbReference type="InterPro" id="IPR001002">
    <property type="entry name" value="Chitin-bd_1"/>
</dbReference>
<dbReference type="EC" id="3.2.1.14" evidence="2"/>
<dbReference type="GO" id="GO:0006032">
    <property type="term" value="P:chitin catabolic process"/>
    <property type="evidence" value="ECO:0007669"/>
    <property type="project" value="UniProtKB-KW"/>
</dbReference>
<keyword evidence="16" id="KW-1185">Reference proteome</keyword>
<sequence length="275" mass="29414">MKNSKSKLFWYSSLYSLLNLLLVLVDVGVGQNCGCLNGVCSSQYGYCGNGNAYCGEGCREGPCYSSPSTAGVASIVTPDVFNSMVGGADSGCAGKGFYNYNAFVNAAKAFKGFGTSGSSDVNKREVAAFFANAAHETGGFCFIEEQNPRSGYCDSSNTHYPCKPGKRYYGRGPLQLSWNYNYGAAGDYIKFDGLNNPEAVAKDPTISFKTAVWFWMLNSNCHKAITSGQGFGDTIKAINGVECNGGNAGAVSSRVTYFYKFSRQLNVDPGSNLRC</sequence>
<dbReference type="EMBL" id="JAHRHJ020000005">
    <property type="protein sequence ID" value="KAH9313512.1"/>
    <property type="molecule type" value="Genomic_DNA"/>
</dbReference>
<dbReference type="CDD" id="cd00325">
    <property type="entry name" value="chitinase_GH19"/>
    <property type="match status" value="1"/>
</dbReference>
<feature type="signal peptide" evidence="13">
    <location>
        <begin position="1"/>
        <end position="30"/>
    </location>
</feature>
<protein>
    <recommendedName>
        <fullName evidence="2">chitinase</fullName>
        <ecNumber evidence="2">3.2.1.14</ecNumber>
    </recommendedName>
</protein>
<dbReference type="InterPro" id="IPR023346">
    <property type="entry name" value="Lysozyme-like_dom_sf"/>
</dbReference>
<keyword evidence="6 11" id="KW-1015">Disulfide bond</keyword>
<evidence type="ECO:0000256" key="13">
    <source>
        <dbReference type="SAM" id="SignalP"/>
    </source>
</evidence>
<dbReference type="PANTHER" id="PTHR22595">
    <property type="entry name" value="CHITINASE-RELATED"/>
    <property type="match status" value="1"/>
</dbReference>
<dbReference type="FunFam" id="3.30.20.10:FF:000001">
    <property type="entry name" value="Endochitinase (Chitinase)"/>
    <property type="match status" value="1"/>
</dbReference>
<evidence type="ECO:0000256" key="8">
    <source>
        <dbReference type="ARBA" id="ARBA00023295"/>
    </source>
</evidence>
<dbReference type="PANTHER" id="PTHR22595:SF197">
    <property type="entry name" value="CHITINASE FAMILY PROTEIN"/>
    <property type="match status" value="1"/>
</dbReference>
<dbReference type="Proteomes" id="UP000824469">
    <property type="component" value="Unassembled WGS sequence"/>
</dbReference>
<feature type="active site" description="Proton donor" evidence="10">
    <location>
        <position position="136"/>
    </location>
</feature>
<dbReference type="SUPFAM" id="SSF53955">
    <property type="entry name" value="Lysozyme-like"/>
    <property type="match status" value="1"/>
</dbReference>
<gene>
    <name evidence="15" type="ORF">KI387_022139</name>
</gene>
<feature type="disulfide bond" evidence="11">
    <location>
        <begin position="243"/>
        <end position="275"/>
    </location>
</feature>
<evidence type="ECO:0000256" key="7">
    <source>
        <dbReference type="ARBA" id="ARBA00023277"/>
    </source>
</evidence>
<keyword evidence="13" id="KW-0732">Signal</keyword>
<feature type="disulfide bond" evidence="11">
    <location>
        <begin position="153"/>
        <end position="162"/>
    </location>
</feature>
<comment type="catalytic activity">
    <reaction evidence="1">
        <text>Random endo-hydrolysis of N-acetyl-beta-D-glucosaminide (1-&gt;4)-beta-linkages in chitin and chitodextrins.</text>
        <dbReference type="EC" id="3.2.1.14"/>
    </reaction>
</comment>
<feature type="domain" description="Chitin-binding type-1" evidence="14">
    <location>
        <begin position="30"/>
        <end position="65"/>
    </location>
</feature>